<evidence type="ECO:0000313" key="2">
    <source>
        <dbReference type="Proteomes" id="UP000006729"/>
    </source>
</evidence>
<comment type="caution">
    <text evidence="1">The sequence shown here is derived from an EMBL/GenBank/DDBJ whole genome shotgun (WGS) entry which is preliminary data.</text>
</comment>
<accession>A0A2K1ZA20</accession>
<dbReference type="InParanoid" id="A0A2K1ZA20"/>
<protein>
    <recommendedName>
        <fullName evidence="3">Nuclear pore complex protein NUP1</fullName>
    </recommendedName>
</protein>
<dbReference type="GO" id="GO:0005635">
    <property type="term" value="C:nuclear envelope"/>
    <property type="evidence" value="ECO:0000318"/>
    <property type="project" value="GO_Central"/>
</dbReference>
<sequence length="50" mass="5681">MSWEGSASGHVKLLFLVMTTFLEMLFQSPLPKLLNPIQNNLPCPIRRSSH</sequence>
<reference evidence="1 2" key="1">
    <citation type="journal article" date="2006" name="Science">
        <title>The genome of black cottonwood, Populus trichocarpa (Torr. &amp; Gray).</title>
        <authorList>
            <person name="Tuskan G.A."/>
            <person name="Difazio S."/>
            <person name="Jansson S."/>
            <person name="Bohlmann J."/>
            <person name="Grigoriev I."/>
            <person name="Hellsten U."/>
            <person name="Putnam N."/>
            <person name="Ralph S."/>
            <person name="Rombauts S."/>
            <person name="Salamov A."/>
            <person name="Schein J."/>
            <person name="Sterck L."/>
            <person name="Aerts A."/>
            <person name="Bhalerao R.R."/>
            <person name="Bhalerao R.P."/>
            <person name="Blaudez D."/>
            <person name="Boerjan W."/>
            <person name="Brun A."/>
            <person name="Brunner A."/>
            <person name="Busov V."/>
            <person name="Campbell M."/>
            <person name="Carlson J."/>
            <person name="Chalot M."/>
            <person name="Chapman J."/>
            <person name="Chen G.L."/>
            <person name="Cooper D."/>
            <person name="Coutinho P.M."/>
            <person name="Couturier J."/>
            <person name="Covert S."/>
            <person name="Cronk Q."/>
            <person name="Cunningham R."/>
            <person name="Davis J."/>
            <person name="Degroeve S."/>
            <person name="Dejardin A."/>
            <person name="Depamphilis C."/>
            <person name="Detter J."/>
            <person name="Dirks B."/>
            <person name="Dubchak I."/>
            <person name="Duplessis S."/>
            <person name="Ehlting J."/>
            <person name="Ellis B."/>
            <person name="Gendler K."/>
            <person name="Goodstein D."/>
            <person name="Gribskov M."/>
            <person name="Grimwood J."/>
            <person name="Groover A."/>
            <person name="Gunter L."/>
            <person name="Hamberger B."/>
            <person name="Heinze B."/>
            <person name="Helariutta Y."/>
            <person name="Henrissat B."/>
            <person name="Holligan D."/>
            <person name="Holt R."/>
            <person name="Huang W."/>
            <person name="Islam-Faridi N."/>
            <person name="Jones S."/>
            <person name="Jones-Rhoades M."/>
            <person name="Jorgensen R."/>
            <person name="Joshi C."/>
            <person name="Kangasjarvi J."/>
            <person name="Karlsson J."/>
            <person name="Kelleher C."/>
            <person name="Kirkpatrick R."/>
            <person name="Kirst M."/>
            <person name="Kohler A."/>
            <person name="Kalluri U."/>
            <person name="Larimer F."/>
            <person name="Leebens-Mack J."/>
            <person name="Leple J.C."/>
            <person name="Locascio P."/>
            <person name="Lou Y."/>
            <person name="Lucas S."/>
            <person name="Martin F."/>
            <person name="Montanini B."/>
            <person name="Napoli C."/>
            <person name="Nelson D.R."/>
            <person name="Nelson C."/>
            <person name="Nieminen K."/>
            <person name="Nilsson O."/>
            <person name="Pereda V."/>
            <person name="Peter G."/>
            <person name="Philippe R."/>
            <person name="Pilate G."/>
            <person name="Poliakov A."/>
            <person name="Razumovskaya J."/>
            <person name="Richardson P."/>
            <person name="Rinaldi C."/>
            <person name="Ritland K."/>
            <person name="Rouze P."/>
            <person name="Ryaboy D."/>
            <person name="Schmutz J."/>
            <person name="Schrader J."/>
            <person name="Segerman B."/>
            <person name="Shin H."/>
            <person name="Siddiqui A."/>
            <person name="Sterky F."/>
            <person name="Terry A."/>
            <person name="Tsai C.J."/>
            <person name="Uberbacher E."/>
            <person name="Unneberg P."/>
            <person name="Vahala J."/>
            <person name="Wall K."/>
            <person name="Wessler S."/>
            <person name="Yang G."/>
            <person name="Yin T."/>
            <person name="Douglas C."/>
            <person name="Marra M."/>
            <person name="Sandberg G."/>
            <person name="Van de Peer Y."/>
            <person name="Rokhsar D."/>
        </authorList>
    </citation>
    <scope>NUCLEOTIDE SEQUENCE [LARGE SCALE GENOMIC DNA]</scope>
    <source>
        <strain evidence="2">cv. Nisqually</strain>
    </source>
</reference>
<evidence type="ECO:0008006" key="3">
    <source>
        <dbReference type="Google" id="ProtNLM"/>
    </source>
</evidence>
<gene>
    <name evidence="1" type="ORF">POPTR_008G016175v4</name>
</gene>
<organism evidence="1 2">
    <name type="scientific">Populus trichocarpa</name>
    <name type="common">Western balsam poplar</name>
    <name type="synonym">Populus balsamifera subsp. trichocarpa</name>
    <dbReference type="NCBI Taxonomy" id="3694"/>
    <lineage>
        <taxon>Eukaryota</taxon>
        <taxon>Viridiplantae</taxon>
        <taxon>Streptophyta</taxon>
        <taxon>Embryophyta</taxon>
        <taxon>Tracheophyta</taxon>
        <taxon>Spermatophyta</taxon>
        <taxon>Magnoliopsida</taxon>
        <taxon>eudicotyledons</taxon>
        <taxon>Gunneridae</taxon>
        <taxon>Pentapetalae</taxon>
        <taxon>rosids</taxon>
        <taxon>fabids</taxon>
        <taxon>Malpighiales</taxon>
        <taxon>Salicaceae</taxon>
        <taxon>Saliceae</taxon>
        <taxon>Populus</taxon>
    </lineage>
</organism>
<dbReference type="PANTHER" id="PTHR33416">
    <property type="entry name" value="NUCLEAR PORE COMPLEX PROTEIN NUP1"/>
    <property type="match status" value="1"/>
</dbReference>
<dbReference type="PANTHER" id="PTHR33416:SF20">
    <property type="entry name" value="NUCLEAR PORE COMPLEX PROTEIN NUP1"/>
    <property type="match status" value="1"/>
</dbReference>
<dbReference type="ExpressionAtlas" id="A0A2K1ZA20">
    <property type="expression patterns" value="baseline and differential"/>
</dbReference>
<dbReference type="GO" id="GO:0016973">
    <property type="term" value="P:poly(A)+ mRNA export from nucleus"/>
    <property type="evidence" value="ECO:0000318"/>
    <property type="project" value="GO_Central"/>
</dbReference>
<dbReference type="GO" id="GO:0071763">
    <property type="term" value="P:nuclear membrane organization"/>
    <property type="evidence" value="ECO:0000318"/>
    <property type="project" value="GO_Central"/>
</dbReference>
<dbReference type="EMBL" id="CM009297">
    <property type="protein sequence ID" value="PNT22125.2"/>
    <property type="molecule type" value="Genomic_DNA"/>
</dbReference>
<proteinExistence type="predicted"/>
<dbReference type="FunCoup" id="A0A2K1ZA20">
    <property type="interactions" value="2087"/>
</dbReference>
<dbReference type="STRING" id="3694.A0A2K1ZA20"/>
<keyword evidence="2" id="KW-1185">Reference proteome</keyword>
<name>A0A2K1ZA20_POPTR</name>
<dbReference type="Proteomes" id="UP000006729">
    <property type="component" value="Chromosome 8"/>
</dbReference>
<evidence type="ECO:0000313" key="1">
    <source>
        <dbReference type="EMBL" id="PNT22125.2"/>
    </source>
</evidence>